<keyword evidence="2" id="KW-1185">Reference proteome</keyword>
<protein>
    <submittedName>
        <fullName evidence="1">Uncharacterized protein</fullName>
    </submittedName>
</protein>
<gene>
    <name evidence="1" type="ORF">MRATA1EN1_LOCUS5550</name>
</gene>
<evidence type="ECO:0000313" key="1">
    <source>
        <dbReference type="EMBL" id="CAI9156588.1"/>
    </source>
</evidence>
<proteinExistence type="predicted"/>
<reference evidence="1" key="1">
    <citation type="submission" date="2023-04" db="EMBL/GenBank/DDBJ databases">
        <authorList>
            <consortium name="ELIXIR-Norway"/>
        </authorList>
    </citation>
    <scope>NUCLEOTIDE SEQUENCE [LARGE SCALE GENOMIC DNA]</scope>
</reference>
<dbReference type="EMBL" id="OX459950">
    <property type="protein sequence ID" value="CAI9156588.1"/>
    <property type="molecule type" value="Genomic_DNA"/>
</dbReference>
<organism evidence="1 2">
    <name type="scientific">Rangifer tarandus platyrhynchus</name>
    <name type="common">Svalbard reindeer</name>
    <dbReference type="NCBI Taxonomy" id="3082113"/>
    <lineage>
        <taxon>Eukaryota</taxon>
        <taxon>Metazoa</taxon>
        <taxon>Chordata</taxon>
        <taxon>Craniata</taxon>
        <taxon>Vertebrata</taxon>
        <taxon>Euteleostomi</taxon>
        <taxon>Mammalia</taxon>
        <taxon>Eutheria</taxon>
        <taxon>Laurasiatheria</taxon>
        <taxon>Artiodactyla</taxon>
        <taxon>Ruminantia</taxon>
        <taxon>Pecora</taxon>
        <taxon>Cervidae</taxon>
        <taxon>Odocoileinae</taxon>
        <taxon>Rangifer</taxon>
    </lineage>
</organism>
<sequence length="201" mass="22122">MSLPVPITEALAVGYGHPAPGDLFPVTTEAPWCAAPSLSPLIRRWVRAVLHPVTFSVTTEAPGLSQGPSAVQRKILRRNQADDKEPDSKERYQPECGVGRAARQVTFTTRDVVLEKLHECNADITNENGRWSYRTNALTLNSRRKRQCFYQSSASFHLEKGWWTAGAGQALPAASASIAGGDPQLCRPEAYDTVLRETAYK</sequence>
<dbReference type="Proteomes" id="UP001176941">
    <property type="component" value="Chromosome 14"/>
</dbReference>
<accession>A0ABN8Y807</accession>
<evidence type="ECO:0000313" key="2">
    <source>
        <dbReference type="Proteomes" id="UP001176941"/>
    </source>
</evidence>
<name>A0ABN8Y807_RANTA</name>